<reference evidence="2" key="1">
    <citation type="journal article" date="2014" name="Int. J. Syst. Evol. Microbiol.">
        <title>Complete genome sequence of Corynebacterium casei LMG S-19264T (=DSM 44701T), isolated from a smear-ripened cheese.</title>
        <authorList>
            <consortium name="US DOE Joint Genome Institute (JGI-PGF)"/>
            <person name="Walter F."/>
            <person name="Albersmeier A."/>
            <person name="Kalinowski J."/>
            <person name="Ruckert C."/>
        </authorList>
    </citation>
    <scope>NUCLEOTIDE SEQUENCE</scope>
    <source>
        <strain evidence="2">CGMCC 1.12919</strain>
    </source>
</reference>
<accession>A0A916TXP0</accession>
<evidence type="ECO:0000313" key="2">
    <source>
        <dbReference type="EMBL" id="GGC50732.1"/>
    </source>
</evidence>
<reference evidence="2" key="2">
    <citation type="submission" date="2020-09" db="EMBL/GenBank/DDBJ databases">
        <authorList>
            <person name="Sun Q."/>
            <person name="Zhou Y."/>
        </authorList>
    </citation>
    <scope>NUCLEOTIDE SEQUENCE</scope>
    <source>
        <strain evidence="2">CGMCC 1.12919</strain>
    </source>
</reference>
<name>A0A916TXP0_9HYPH</name>
<organism evidence="2 3">
    <name type="scientific">Chelatococcus reniformis</name>
    <dbReference type="NCBI Taxonomy" id="1494448"/>
    <lineage>
        <taxon>Bacteria</taxon>
        <taxon>Pseudomonadati</taxon>
        <taxon>Pseudomonadota</taxon>
        <taxon>Alphaproteobacteria</taxon>
        <taxon>Hyphomicrobiales</taxon>
        <taxon>Chelatococcaceae</taxon>
        <taxon>Chelatococcus</taxon>
    </lineage>
</organism>
<dbReference type="AlphaFoldDB" id="A0A916TXP0"/>
<comment type="caution">
    <text evidence="2">The sequence shown here is derived from an EMBL/GenBank/DDBJ whole genome shotgun (WGS) entry which is preliminary data.</text>
</comment>
<gene>
    <name evidence="2" type="ORF">GCM10010994_07350</name>
</gene>
<proteinExistence type="predicted"/>
<sequence length="82" mass="7977">MGYGPAQLTRLSIENKGISAAEGAERDSDSGSMAEPSPAMTCAGEGYGVSAAGGENGRPGTSKGICGSGDCCCGPAKFGRTA</sequence>
<keyword evidence="3" id="KW-1185">Reference proteome</keyword>
<evidence type="ECO:0000256" key="1">
    <source>
        <dbReference type="SAM" id="MobiDB-lite"/>
    </source>
</evidence>
<protein>
    <submittedName>
        <fullName evidence="2">Uncharacterized protein</fullName>
    </submittedName>
</protein>
<dbReference type="Proteomes" id="UP000637002">
    <property type="component" value="Unassembled WGS sequence"/>
</dbReference>
<evidence type="ECO:0000313" key="3">
    <source>
        <dbReference type="Proteomes" id="UP000637002"/>
    </source>
</evidence>
<feature type="region of interest" description="Disordered" evidence="1">
    <location>
        <begin position="1"/>
        <end position="40"/>
    </location>
</feature>
<dbReference type="EMBL" id="BMGG01000001">
    <property type="protein sequence ID" value="GGC50732.1"/>
    <property type="molecule type" value="Genomic_DNA"/>
</dbReference>